<organism evidence="1 2">
    <name type="scientific">Stylonychia lemnae</name>
    <name type="common">Ciliate</name>
    <dbReference type="NCBI Taxonomy" id="5949"/>
    <lineage>
        <taxon>Eukaryota</taxon>
        <taxon>Sar</taxon>
        <taxon>Alveolata</taxon>
        <taxon>Ciliophora</taxon>
        <taxon>Intramacronucleata</taxon>
        <taxon>Spirotrichea</taxon>
        <taxon>Stichotrichia</taxon>
        <taxon>Sporadotrichida</taxon>
        <taxon>Oxytrichidae</taxon>
        <taxon>Stylonychinae</taxon>
        <taxon>Stylonychia</taxon>
    </lineage>
</organism>
<reference evidence="1 2" key="1">
    <citation type="submission" date="2014-06" db="EMBL/GenBank/DDBJ databases">
        <authorList>
            <person name="Swart Estienne"/>
        </authorList>
    </citation>
    <scope>NUCLEOTIDE SEQUENCE [LARGE SCALE GENOMIC DNA]</scope>
    <source>
        <strain evidence="1 2">130c</strain>
    </source>
</reference>
<dbReference type="AlphaFoldDB" id="A0A078B337"/>
<evidence type="ECO:0000313" key="2">
    <source>
        <dbReference type="Proteomes" id="UP000039865"/>
    </source>
</evidence>
<protein>
    <submittedName>
        <fullName evidence="1">Uncharacterized protein</fullName>
    </submittedName>
</protein>
<evidence type="ECO:0000313" key="1">
    <source>
        <dbReference type="EMBL" id="CDW87893.1"/>
    </source>
</evidence>
<dbReference type="InParanoid" id="A0A078B337"/>
<keyword evidence="2" id="KW-1185">Reference proteome</keyword>
<name>A0A078B337_STYLE</name>
<sequence>MEVDKDIPDETFDDSQHFENKRILVKENEENKSQNIVQEIKKEASIAVQSFREQYPIKQRKKFYEEHKKEMDDEYFFLVLESAQTNSVDKLQRLEHRRNKNIKF</sequence>
<accession>A0A078B337</accession>
<dbReference type="Proteomes" id="UP000039865">
    <property type="component" value="Unassembled WGS sequence"/>
</dbReference>
<gene>
    <name evidence="1" type="primary">Contig6964.g7452</name>
    <name evidence="1" type="ORF">STYLEM_17007</name>
</gene>
<proteinExistence type="predicted"/>
<dbReference type="EMBL" id="CCKQ01016025">
    <property type="protein sequence ID" value="CDW87893.1"/>
    <property type="molecule type" value="Genomic_DNA"/>
</dbReference>